<feature type="domain" description="Ethylene insensitive 3-like DNA-binding" evidence="8">
    <location>
        <begin position="33"/>
        <end position="282"/>
    </location>
</feature>
<dbReference type="FunFam" id="1.10.3180.10:FF:000001">
    <property type="entry name" value="Ethylene insensitive 3-like 1"/>
    <property type="match status" value="1"/>
</dbReference>
<proteinExistence type="inferred from homology"/>
<evidence type="ECO:0000256" key="6">
    <source>
        <dbReference type="ARBA" id="ARBA00023242"/>
    </source>
</evidence>
<keyword evidence="6" id="KW-0539">Nucleus</keyword>
<dbReference type="EMBL" id="JACMSC010000014">
    <property type="protein sequence ID" value="KAG6490855.1"/>
    <property type="molecule type" value="Genomic_DNA"/>
</dbReference>
<feature type="compositionally biased region" description="Basic and acidic residues" evidence="7">
    <location>
        <begin position="49"/>
        <end position="62"/>
    </location>
</feature>
<dbReference type="GO" id="GO:0009873">
    <property type="term" value="P:ethylene-activated signaling pathway"/>
    <property type="evidence" value="ECO:0007669"/>
    <property type="project" value="UniProtKB-KW"/>
</dbReference>
<comment type="subcellular location">
    <subcellularLocation>
        <location evidence="1">Nucleus</location>
    </subcellularLocation>
</comment>
<organism evidence="9 10">
    <name type="scientific">Zingiber officinale</name>
    <name type="common">Ginger</name>
    <name type="synonym">Amomum zingiber</name>
    <dbReference type="NCBI Taxonomy" id="94328"/>
    <lineage>
        <taxon>Eukaryota</taxon>
        <taxon>Viridiplantae</taxon>
        <taxon>Streptophyta</taxon>
        <taxon>Embryophyta</taxon>
        <taxon>Tracheophyta</taxon>
        <taxon>Spermatophyta</taxon>
        <taxon>Magnoliopsida</taxon>
        <taxon>Liliopsida</taxon>
        <taxon>Zingiberales</taxon>
        <taxon>Zingiberaceae</taxon>
        <taxon>Zingiber</taxon>
    </lineage>
</organism>
<dbReference type="Gene3D" id="1.10.3180.10">
    <property type="entry name" value="DNA-binding domain of EIN3-like"/>
    <property type="match status" value="2"/>
</dbReference>
<dbReference type="PANTHER" id="PTHR33305:SF30">
    <property type="entry name" value="ETHYLENE INSENSITIVE 3-LIKE 3 PROTEIN"/>
    <property type="match status" value="1"/>
</dbReference>
<dbReference type="InterPro" id="IPR047091">
    <property type="entry name" value="EIN3-like_DNA-bd"/>
</dbReference>
<evidence type="ECO:0000256" key="2">
    <source>
        <dbReference type="ARBA" id="ARBA00009416"/>
    </source>
</evidence>
<dbReference type="PANTHER" id="PTHR33305">
    <property type="entry name" value="ETHYLENE INSENSITIVE 3-LIKE 2 PROTEIN"/>
    <property type="match status" value="1"/>
</dbReference>
<dbReference type="Proteomes" id="UP000734854">
    <property type="component" value="Unassembled WGS sequence"/>
</dbReference>
<evidence type="ECO:0000256" key="4">
    <source>
        <dbReference type="ARBA" id="ARBA00023125"/>
    </source>
</evidence>
<keyword evidence="10" id="KW-1185">Reference proteome</keyword>
<gene>
    <name evidence="9" type="ORF">ZIOFF_052179</name>
</gene>
<evidence type="ECO:0000256" key="7">
    <source>
        <dbReference type="SAM" id="MobiDB-lite"/>
    </source>
</evidence>
<dbReference type="InterPro" id="IPR023278">
    <property type="entry name" value="Ethylene_insens-like_DNA-bd"/>
</dbReference>
<dbReference type="GO" id="GO:0005634">
    <property type="term" value="C:nucleus"/>
    <property type="evidence" value="ECO:0007669"/>
    <property type="project" value="UniProtKB-SubCell"/>
</dbReference>
<dbReference type="AlphaFoldDB" id="A0A8J5FLJ4"/>
<dbReference type="GO" id="GO:0043565">
    <property type="term" value="F:sequence-specific DNA binding"/>
    <property type="evidence" value="ECO:0007669"/>
    <property type="project" value="UniProtKB-ARBA"/>
</dbReference>
<dbReference type="SUPFAM" id="SSF116768">
    <property type="entry name" value="DNA-binding domain of EIN3-like"/>
    <property type="match status" value="1"/>
</dbReference>
<reference evidence="9 10" key="1">
    <citation type="submission" date="2020-08" db="EMBL/GenBank/DDBJ databases">
        <title>Plant Genome Project.</title>
        <authorList>
            <person name="Zhang R.-G."/>
        </authorList>
    </citation>
    <scope>NUCLEOTIDE SEQUENCE [LARGE SCALE GENOMIC DNA]</scope>
    <source>
        <tissue evidence="9">Rhizome</tissue>
    </source>
</reference>
<dbReference type="Pfam" id="PF04873">
    <property type="entry name" value="EIN3_DNA-bd"/>
    <property type="match status" value="1"/>
</dbReference>
<sequence length="594" mass="67076">MGECAMGGDLVCTPSEKFAEAGDVETDEDIDIEELERRMWRDHTLLKRLKEQQQSKNKDLSDPAKQSQSQEQACRKKMSRAQDGILKYMLKMMEDCKAQGFVYGIIPEKGKPVTGASDNLRGWWKEKVRFDRNGPTAIDKYRAENAVPGSGDGFNSGTANSHSLQELQDTTLGSLLSALMQHCDPPQRRFPLEKGIPPPWWPTGREEWWAHLGIPNEHGPPPYKKPHDLKKAWKVSVLTAVIKHMSPNIEKIRRLVRQSKCLQDKMTARESATWLAVLKQEEEMYMKLHPDARPLPSLGGGVVFSFNSNSSEYDVEGFEEGYIENLDYKVAVESNTLKLDASSGNGNFVKSSPLKEETDMEFIQKRTSMEPEPERNQRTYTCQNVVCPHNDVSHGFLDRNARNSHQYFCNYQNTAIPPGTGMVNNQLHSAVNKPSVFPLPSNTQSNPSSIGLNHNPINISDLGIPSDGQKSIDELMDFYENNVNSSKNLNLEGLTMFDESNDLHARNRMEYNLFVHSPGIGGDLFEQFDSLVEQSQYVQESMMQFQQKLSDQPIEVSGVTRLESSLNKPKMDYANAVNGGIVETLQKQDGFNWF</sequence>
<dbReference type="GO" id="GO:0045893">
    <property type="term" value="P:positive regulation of DNA-templated transcription"/>
    <property type="evidence" value="ECO:0007669"/>
    <property type="project" value="UniProtKB-ARBA"/>
</dbReference>
<dbReference type="FunFam" id="1.10.3180.10:FF:000002">
    <property type="entry name" value="Ethylene insensitive 3-like 1"/>
    <property type="match status" value="1"/>
</dbReference>
<name>A0A8J5FLJ4_ZINOF</name>
<keyword evidence="3" id="KW-0936">Ethylene signaling pathway</keyword>
<dbReference type="GO" id="GO:0010104">
    <property type="term" value="P:regulation of ethylene-activated signaling pathway"/>
    <property type="evidence" value="ECO:0007669"/>
    <property type="project" value="UniProtKB-ARBA"/>
</dbReference>
<protein>
    <recommendedName>
        <fullName evidence="8">Ethylene insensitive 3-like DNA-binding domain-containing protein</fullName>
    </recommendedName>
</protein>
<dbReference type="GO" id="GO:0003700">
    <property type="term" value="F:DNA-binding transcription factor activity"/>
    <property type="evidence" value="ECO:0007669"/>
    <property type="project" value="InterPro"/>
</dbReference>
<comment type="caution">
    <text evidence="9">The sequence shown here is derived from an EMBL/GenBank/DDBJ whole genome shotgun (WGS) entry which is preliminary data.</text>
</comment>
<keyword evidence="5" id="KW-0010">Activator</keyword>
<evidence type="ECO:0000313" key="9">
    <source>
        <dbReference type="EMBL" id="KAG6490855.1"/>
    </source>
</evidence>
<comment type="similarity">
    <text evidence="2">Belongs to the EIN3 family.</text>
</comment>
<evidence type="ECO:0000256" key="5">
    <source>
        <dbReference type="ARBA" id="ARBA00023159"/>
    </source>
</evidence>
<feature type="region of interest" description="Disordered" evidence="7">
    <location>
        <begin position="49"/>
        <end position="76"/>
    </location>
</feature>
<evidence type="ECO:0000313" key="10">
    <source>
        <dbReference type="Proteomes" id="UP000734854"/>
    </source>
</evidence>
<evidence type="ECO:0000256" key="3">
    <source>
        <dbReference type="ARBA" id="ARBA00022745"/>
    </source>
</evidence>
<evidence type="ECO:0000259" key="8">
    <source>
        <dbReference type="Pfam" id="PF04873"/>
    </source>
</evidence>
<keyword evidence="4" id="KW-0238">DNA-binding</keyword>
<accession>A0A8J5FLJ4</accession>
<evidence type="ECO:0000256" key="1">
    <source>
        <dbReference type="ARBA" id="ARBA00004123"/>
    </source>
</evidence>
<dbReference type="InterPro" id="IPR006957">
    <property type="entry name" value="EIN3"/>
</dbReference>